<sequence length="211" mass="23499">MTVYSYKGRMIASTTEVFVYRNLHRDQWSVKAMTGPHKGKVVGHADQLTLFSCELKVSEAGRQRVLREGRKNVHAGVIGLIVDDDVLHTDPTGIGPLEGPRKVSYNPRRAGAFTVNDQPVDAADYIHFAATGGVGMDKVRLGRLRSFYKKLQDQVLEFDPAIPPIPGVSNKGGWRYVPRTADDGDLLIRVNDYTDLTEQGRMIWRLPPVSP</sequence>
<evidence type="ECO:0000313" key="1">
    <source>
        <dbReference type="EMBL" id="AUV62029.1"/>
    </source>
</evidence>
<proteinExistence type="predicted"/>
<protein>
    <submittedName>
        <fullName evidence="1">Uncharacterized protein</fullName>
    </submittedName>
</protein>
<dbReference type="InterPro" id="IPR058002">
    <property type="entry name" value="Gp82"/>
</dbReference>
<reference evidence="1" key="1">
    <citation type="submission" date="2018-04" db="EMBL/GenBank/DDBJ databases">
        <title>Biology of a Novel Mycobacteriophage, SWU2, Isolated from Chinese Soil.</title>
        <authorList>
            <person name="Li C."/>
            <person name="Gu Y."/>
        </authorList>
    </citation>
    <scope>NUCLEOTIDE SEQUENCE</scope>
</reference>
<evidence type="ECO:0000313" key="2">
    <source>
        <dbReference type="Proteomes" id="UP000240744"/>
    </source>
</evidence>
<gene>
    <name evidence="1" type="ORF">JX_gp70</name>
</gene>
<dbReference type="Proteomes" id="UP000240744">
    <property type="component" value="Segment"/>
</dbReference>
<organism evidence="1 2">
    <name type="scientific">Mycobacterium phage SWU2</name>
    <dbReference type="NCBI Taxonomy" id="2077150"/>
    <lineage>
        <taxon>Viruses</taxon>
        <taxon>Duplodnaviria</taxon>
        <taxon>Heunggongvirae</taxon>
        <taxon>Uroviricota</taxon>
        <taxon>Caudoviricetes</taxon>
        <taxon>Timshelvirus</taxon>
        <taxon>Timshelvirus SWU2</taxon>
    </lineage>
</organism>
<accession>A0A2K9VI93</accession>
<name>A0A2K9VI93_9CAUD</name>
<dbReference type="Pfam" id="PF25735">
    <property type="entry name" value="Phage_L5_gp82"/>
    <property type="match status" value="1"/>
</dbReference>
<keyword evidence="2" id="KW-1185">Reference proteome</keyword>
<dbReference type="EMBL" id="MG793454">
    <property type="protein sequence ID" value="AUV62029.1"/>
    <property type="molecule type" value="Genomic_DNA"/>
</dbReference>